<proteinExistence type="predicted"/>
<dbReference type="Pfam" id="PF12796">
    <property type="entry name" value="Ank_2"/>
    <property type="match status" value="1"/>
</dbReference>
<evidence type="ECO:0000313" key="4">
    <source>
        <dbReference type="EMBL" id="OJJ85927.1"/>
    </source>
</evidence>
<dbReference type="AlphaFoldDB" id="A0A1L9VPT0"/>
<dbReference type="EMBL" id="KV878893">
    <property type="protein sequence ID" value="OJJ85927.1"/>
    <property type="molecule type" value="Genomic_DNA"/>
</dbReference>
<name>A0A1L9VPT0_ASPGL</name>
<dbReference type="SUPFAM" id="SSF48403">
    <property type="entry name" value="Ankyrin repeat"/>
    <property type="match status" value="1"/>
</dbReference>
<organism evidence="4 5">
    <name type="scientific">Aspergillus glaucus CBS 516.65</name>
    <dbReference type="NCBI Taxonomy" id="1160497"/>
    <lineage>
        <taxon>Eukaryota</taxon>
        <taxon>Fungi</taxon>
        <taxon>Dikarya</taxon>
        <taxon>Ascomycota</taxon>
        <taxon>Pezizomycotina</taxon>
        <taxon>Eurotiomycetes</taxon>
        <taxon>Eurotiomycetidae</taxon>
        <taxon>Eurotiales</taxon>
        <taxon>Aspergillaceae</taxon>
        <taxon>Aspergillus</taxon>
        <taxon>Aspergillus subgen. Aspergillus</taxon>
    </lineage>
</organism>
<feature type="repeat" description="ANK" evidence="3">
    <location>
        <begin position="196"/>
        <end position="228"/>
    </location>
</feature>
<reference evidence="5" key="1">
    <citation type="journal article" date="2017" name="Genome Biol.">
        <title>Comparative genomics reveals high biological diversity and specific adaptations in the industrially and medically important fungal genus Aspergillus.</title>
        <authorList>
            <person name="de Vries R.P."/>
            <person name="Riley R."/>
            <person name="Wiebenga A."/>
            <person name="Aguilar-Osorio G."/>
            <person name="Amillis S."/>
            <person name="Uchima C.A."/>
            <person name="Anderluh G."/>
            <person name="Asadollahi M."/>
            <person name="Askin M."/>
            <person name="Barry K."/>
            <person name="Battaglia E."/>
            <person name="Bayram O."/>
            <person name="Benocci T."/>
            <person name="Braus-Stromeyer S.A."/>
            <person name="Caldana C."/>
            <person name="Canovas D."/>
            <person name="Cerqueira G.C."/>
            <person name="Chen F."/>
            <person name="Chen W."/>
            <person name="Choi C."/>
            <person name="Clum A."/>
            <person name="Dos Santos R.A."/>
            <person name="Damasio A.R."/>
            <person name="Diallinas G."/>
            <person name="Emri T."/>
            <person name="Fekete E."/>
            <person name="Flipphi M."/>
            <person name="Freyberg S."/>
            <person name="Gallo A."/>
            <person name="Gournas C."/>
            <person name="Habgood R."/>
            <person name="Hainaut M."/>
            <person name="Harispe M.L."/>
            <person name="Henrissat B."/>
            <person name="Hilden K.S."/>
            <person name="Hope R."/>
            <person name="Hossain A."/>
            <person name="Karabika E."/>
            <person name="Karaffa L."/>
            <person name="Karanyi Z."/>
            <person name="Krasevec N."/>
            <person name="Kuo A."/>
            <person name="Kusch H."/>
            <person name="LaButti K."/>
            <person name="Lagendijk E.L."/>
            <person name="Lapidus A."/>
            <person name="Levasseur A."/>
            <person name="Lindquist E."/>
            <person name="Lipzen A."/>
            <person name="Logrieco A.F."/>
            <person name="MacCabe A."/>
            <person name="Maekelae M.R."/>
            <person name="Malavazi I."/>
            <person name="Melin P."/>
            <person name="Meyer V."/>
            <person name="Mielnichuk N."/>
            <person name="Miskei M."/>
            <person name="Molnar A.P."/>
            <person name="Mule G."/>
            <person name="Ngan C.Y."/>
            <person name="Orejas M."/>
            <person name="Orosz E."/>
            <person name="Ouedraogo J.P."/>
            <person name="Overkamp K.M."/>
            <person name="Park H.-S."/>
            <person name="Perrone G."/>
            <person name="Piumi F."/>
            <person name="Punt P.J."/>
            <person name="Ram A.F."/>
            <person name="Ramon A."/>
            <person name="Rauscher S."/>
            <person name="Record E."/>
            <person name="Riano-Pachon D.M."/>
            <person name="Robert V."/>
            <person name="Roehrig J."/>
            <person name="Ruller R."/>
            <person name="Salamov A."/>
            <person name="Salih N.S."/>
            <person name="Samson R.A."/>
            <person name="Sandor E."/>
            <person name="Sanguinetti M."/>
            <person name="Schuetze T."/>
            <person name="Sepcic K."/>
            <person name="Shelest E."/>
            <person name="Sherlock G."/>
            <person name="Sophianopoulou V."/>
            <person name="Squina F.M."/>
            <person name="Sun H."/>
            <person name="Susca A."/>
            <person name="Todd R.B."/>
            <person name="Tsang A."/>
            <person name="Unkles S.E."/>
            <person name="van de Wiele N."/>
            <person name="van Rossen-Uffink D."/>
            <person name="Oliveira J.V."/>
            <person name="Vesth T.C."/>
            <person name="Visser J."/>
            <person name="Yu J.-H."/>
            <person name="Zhou M."/>
            <person name="Andersen M.R."/>
            <person name="Archer D.B."/>
            <person name="Baker S.E."/>
            <person name="Benoit I."/>
            <person name="Brakhage A.A."/>
            <person name="Braus G.H."/>
            <person name="Fischer R."/>
            <person name="Frisvad J.C."/>
            <person name="Goldman G.H."/>
            <person name="Houbraken J."/>
            <person name="Oakley B."/>
            <person name="Pocsi I."/>
            <person name="Scazzocchio C."/>
            <person name="Seiboth B."/>
            <person name="vanKuyk P.A."/>
            <person name="Wortman J."/>
            <person name="Dyer P.S."/>
            <person name="Grigoriev I.V."/>
        </authorList>
    </citation>
    <scope>NUCLEOTIDE SEQUENCE [LARGE SCALE GENOMIC DNA]</scope>
    <source>
        <strain evidence="5">CBS 516.65</strain>
    </source>
</reference>
<evidence type="ECO:0000256" key="1">
    <source>
        <dbReference type="ARBA" id="ARBA00022737"/>
    </source>
</evidence>
<keyword evidence="5" id="KW-1185">Reference proteome</keyword>
<evidence type="ECO:0000256" key="3">
    <source>
        <dbReference type="PROSITE-ProRule" id="PRU00023"/>
    </source>
</evidence>
<protein>
    <submittedName>
        <fullName evidence="4">Uncharacterized protein</fullName>
    </submittedName>
</protein>
<dbReference type="RefSeq" id="XP_022402621.1">
    <property type="nucleotide sequence ID" value="XM_022540887.1"/>
</dbReference>
<dbReference type="GeneID" id="34457148"/>
<keyword evidence="1" id="KW-0677">Repeat</keyword>
<sequence length="272" mass="30465">MISVCAGLVTMDEQTHVIRLVHHTTQEYFERTCQTWFSNAHHNIAQTCLTYLGYDFFESGTCVSYDDLKLRLQAYPLYSYSSINLGYHVRHQPVDTEFFLESLTSNNKVSACSQVLLSARAIGWSQRLSKDVSLVHLVAWPGLEDILHDLIEIGIPCNSEDSNKRTPLFWAATNGQEGMARKLLEAGADPDNEDLEAHTPLFWAAENGQDAIIRLLLQYNANPDNKGNSGSTSLWRAARFGRVTTMKPLLEAGDNPEHKATPSASLLCPWHV</sequence>
<feature type="repeat" description="ANK" evidence="3">
    <location>
        <begin position="163"/>
        <end position="195"/>
    </location>
</feature>
<gene>
    <name evidence="4" type="ORF">ASPGLDRAFT_1293849</name>
</gene>
<dbReference type="VEuPathDB" id="FungiDB:ASPGLDRAFT_1293849"/>
<dbReference type="PANTHER" id="PTHR24198">
    <property type="entry name" value="ANKYRIN REPEAT AND PROTEIN KINASE DOMAIN-CONTAINING PROTEIN"/>
    <property type="match status" value="1"/>
</dbReference>
<dbReference type="PROSITE" id="PS50297">
    <property type="entry name" value="ANK_REP_REGION"/>
    <property type="match status" value="2"/>
</dbReference>
<dbReference type="PANTHER" id="PTHR24198:SF165">
    <property type="entry name" value="ANKYRIN REPEAT-CONTAINING PROTEIN-RELATED"/>
    <property type="match status" value="1"/>
</dbReference>
<accession>A0A1L9VPT0</accession>
<dbReference type="Proteomes" id="UP000184300">
    <property type="component" value="Unassembled WGS sequence"/>
</dbReference>
<dbReference type="SMART" id="SM00248">
    <property type="entry name" value="ANK"/>
    <property type="match status" value="4"/>
</dbReference>
<dbReference type="InterPro" id="IPR036770">
    <property type="entry name" value="Ankyrin_rpt-contain_sf"/>
</dbReference>
<evidence type="ECO:0000313" key="5">
    <source>
        <dbReference type="Proteomes" id="UP000184300"/>
    </source>
</evidence>
<dbReference type="PROSITE" id="PS50088">
    <property type="entry name" value="ANK_REPEAT"/>
    <property type="match status" value="2"/>
</dbReference>
<dbReference type="STRING" id="1160497.A0A1L9VPT0"/>
<keyword evidence="2 3" id="KW-0040">ANK repeat</keyword>
<evidence type="ECO:0000256" key="2">
    <source>
        <dbReference type="ARBA" id="ARBA00023043"/>
    </source>
</evidence>
<dbReference type="OrthoDB" id="195446at2759"/>
<dbReference type="InterPro" id="IPR002110">
    <property type="entry name" value="Ankyrin_rpt"/>
</dbReference>
<dbReference type="Gene3D" id="1.25.40.20">
    <property type="entry name" value="Ankyrin repeat-containing domain"/>
    <property type="match status" value="1"/>
</dbReference>